<dbReference type="InterPro" id="IPR012337">
    <property type="entry name" value="RNaseH-like_sf"/>
</dbReference>
<evidence type="ECO:0000259" key="1">
    <source>
        <dbReference type="PROSITE" id="PS50994"/>
    </source>
</evidence>
<feature type="domain" description="Integrase catalytic" evidence="1">
    <location>
        <begin position="199"/>
        <end position="365"/>
    </location>
</feature>
<evidence type="ECO:0000313" key="3">
    <source>
        <dbReference type="RefSeq" id="XP_070854687.1"/>
    </source>
</evidence>
<dbReference type="SUPFAM" id="SSF53098">
    <property type="entry name" value="Ribonuclease H-like"/>
    <property type="match status" value="1"/>
</dbReference>
<dbReference type="PROSITE" id="PS50994">
    <property type="entry name" value="INTEGRASE"/>
    <property type="match status" value="1"/>
</dbReference>
<accession>A0ABM4TXI7</accession>
<reference evidence="3" key="2">
    <citation type="submission" date="2025-08" db="UniProtKB">
        <authorList>
            <consortium name="RefSeq"/>
        </authorList>
    </citation>
    <scope>IDENTIFICATION</scope>
</reference>
<reference evidence="2" key="1">
    <citation type="submission" date="2025-05" db="UniProtKB">
        <authorList>
            <consortium name="RefSeq"/>
        </authorList>
    </citation>
    <scope>NUCLEOTIDE SEQUENCE [LARGE SCALE GENOMIC DNA]</scope>
</reference>
<dbReference type="InterPro" id="IPR036397">
    <property type="entry name" value="RNaseH_sf"/>
</dbReference>
<organism evidence="2 3">
    <name type="scientific">Drosophila suzukii</name>
    <name type="common">Spotted-wing drosophila fruit fly</name>
    <dbReference type="NCBI Taxonomy" id="28584"/>
    <lineage>
        <taxon>Eukaryota</taxon>
        <taxon>Metazoa</taxon>
        <taxon>Ecdysozoa</taxon>
        <taxon>Arthropoda</taxon>
        <taxon>Hexapoda</taxon>
        <taxon>Insecta</taxon>
        <taxon>Pterygota</taxon>
        <taxon>Neoptera</taxon>
        <taxon>Endopterygota</taxon>
        <taxon>Diptera</taxon>
        <taxon>Brachycera</taxon>
        <taxon>Muscomorpha</taxon>
        <taxon>Ephydroidea</taxon>
        <taxon>Drosophilidae</taxon>
        <taxon>Drosophila</taxon>
        <taxon>Sophophora</taxon>
    </lineage>
</organism>
<sequence length="365" mass="41025">MDPAAAKWRFVPTQSNPADIVSRGCTVTEMDASIWFTGHPFFNEGISKWPVAKNAAIDLDIVDYKTRKHIFSTTATNKYLLASLEKHSSCTFCLRSVAWMFRFKHVVWKSSRFKGPTLSPEELRYLWKNQVLKGPLKILSLSPPSPSKLPCRTKGVGGATLSEILDYQCKGFSAPYHLSLFPLHSISRTTAALPKARLTISKPFSKCGVDFCGPIHTYLRTRRKPRSKSYLAVFVCLVVKNVHIEVVTDLSTETFLGALKRFSGRRGLPKDIYCDNATNFVGASNPLYNLRKFLFNEKTQIAIQKFCAADFISFHFIPPRAPQFGGLWEAAVNSAKGLLNRTFVNTKLTYEELSTVLNSRPLIPM</sequence>
<dbReference type="InterPro" id="IPR001584">
    <property type="entry name" value="Integrase_cat-core"/>
</dbReference>
<protein>
    <recommendedName>
        <fullName evidence="1">Integrase catalytic domain-containing protein</fullName>
    </recommendedName>
</protein>
<evidence type="ECO:0000313" key="2">
    <source>
        <dbReference type="Proteomes" id="UP001652628"/>
    </source>
</evidence>
<dbReference type="GeneID" id="139354363"/>
<proteinExistence type="predicted"/>
<dbReference type="PANTHER" id="PTHR47331">
    <property type="entry name" value="PHD-TYPE DOMAIN-CONTAINING PROTEIN"/>
    <property type="match status" value="1"/>
</dbReference>
<dbReference type="RefSeq" id="XP_070854687.1">
    <property type="nucleotide sequence ID" value="XM_070998586.1"/>
</dbReference>
<dbReference type="Gene3D" id="3.30.420.10">
    <property type="entry name" value="Ribonuclease H-like superfamily/Ribonuclease H"/>
    <property type="match status" value="1"/>
</dbReference>
<keyword evidence="2" id="KW-1185">Reference proteome</keyword>
<dbReference type="PANTHER" id="PTHR47331:SF5">
    <property type="entry name" value="RIBONUCLEASE H"/>
    <property type="match status" value="1"/>
</dbReference>
<gene>
    <name evidence="3" type="primary">LOC139354363</name>
</gene>
<dbReference type="Proteomes" id="UP001652628">
    <property type="component" value="Chromosome 2"/>
</dbReference>
<name>A0ABM4TXI7_DROSZ</name>